<comment type="subcellular location">
    <subcellularLocation>
        <location evidence="1">Cell membrane</location>
        <topology evidence="1">Multi-pass membrane protein</topology>
    </subcellularLocation>
</comment>
<evidence type="ECO:0000313" key="7">
    <source>
        <dbReference type="EMBL" id="BBO22637.1"/>
    </source>
</evidence>
<evidence type="ECO:0000256" key="1">
    <source>
        <dbReference type="ARBA" id="ARBA00004651"/>
    </source>
</evidence>
<evidence type="ECO:0000313" key="8">
    <source>
        <dbReference type="Proteomes" id="UP000662873"/>
    </source>
</evidence>
<proteinExistence type="predicted"/>
<keyword evidence="4 6" id="KW-1133">Transmembrane helix</keyword>
<dbReference type="EMBL" id="AP021858">
    <property type="protein sequence ID" value="BBO22637.1"/>
    <property type="molecule type" value="Genomic_DNA"/>
</dbReference>
<gene>
    <name evidence="7" type="ORF">NPRO_02320</name>
</gene>
<dbReference type="PANTHER" id="PTHR32196">
    <property type="entry name" value="ABC TRANSPORTER PERMEASE PROTEIN YPHD-RELATED-RELATED"/>
    <property type="match status" value="1"/>
</dbReference>
<name>A0A809S255_9BACT</name>
<feature type="transmembrane region" description="Helical" evidence="6">
    <location>
        <begin position="6"/>
        <end position="29"/>
    </location>
</feature>
<feature type="transmembrane region" description="Helical" evidence="6">
    <location>
        <begin position="96"/>
        <end position="121"/>
    </location>
</feature>
<dbReference type="GO" id="GO:0022857">
    <property type="term" value="F:transmembrane transporter activity"/>
    <property type="evidence" value="ECO:0007669"/>
    <property type="project" value="InterPro"/>
</dbReference>
<keyword evidence="2" id="KW-1003">Cell membrane</keyword>
<dbReference type="AlphaFoldDB" id="A0A809S255"/>
<organism evidence="7 8">
    <name type="scientific">Candidatus Nitrosymbiomonas proteolyticus</name>
    <dbReference type="NCBI Taxonomy" id="2608984"/>
    <lineage>
        <taxon>Bacteria</taxon>
        <taxon>Bacillati</taxon>
        <taxon>Armatimonadota</taxon>
        <taxon>Armatimonadota incertae sedis</taxon>
        <taxon>Candidatus Nitrosymbiomonas</taxon>
    </lineage>
</organism>
<evidence type="ECO:0000256" key="6">
    <source>
        <dbReference type="SAM" id="Phobius"/>
    </source>
</evidence>
<accession>A0A809S255</accession>
<feature type="transmembrane region" description="Helical" evidence="6">
    <location>
        <begin position="41"/>
        <end position="60"/>
    </location>
</feature>
<evidence type="ECO:0000256" key="3">
    <source>
        <dbReference type="ARBA" id="ARBA00022692"/>
    </source>
</evidence>
<dbReference type="GO" id="GO:0005886">
    <property type="term" value="C:plasma membrane"/>
    <property type="evidence" value="ECO:0007669"/>
    <property type="project" value="UniProtKB-SubCell"/>
</dbReference>
<feature type="transmembrane region" description="Helical" evidence="6">
    <location>
        <begin position="180"/>
        <end position="198"/>
    </location>
</feature>
<dbReference type="KEGG" id="npy:NPRO_02320"/>
<keyword evidence="5 6" id="KW-0472">Membrane</keyword>
<dbReference type="CDD" id="cd06579">
    <property type="entry name" value="TM_PBP1_transp_AraH_like"/>
    <property type="match status" value="1"/>
</dbReference>
<dbReference type="Pfam" id="PF02653">
    <property type="entry name" value="BPD_transp_2"/>
    <property type="match status" value="1"/>
</dbReference>
<keyword evidence="3 6" id="KW-0812">Transmembrane</keyword>
<feature type="transmembrane region" description="Helical" evidence="6">
    <location>
        <begin position="284"/>
        <end position="304"/>
    </location>
</feature>
<evidence type="ECO:0000256" key="5">
    <source>
        <dbReference type="ARBA" id="ARBA00023136"/>
    </source>
</evidence>
<feature type="transmembrane region" description="Helical" evidence="6">
    <location>
        <begin position="260"/>
        <end position="277"/>
    </location>
</feature>
<feature type="transmembrane region" description="Helical" evidence="6">
    <location>
        <begin position="229"/>
        <end position="248"/>
    </location>
</feature>
<dbReference type="Proteomes" id="UP000662873">
    <property type="component" value="Chromosome"/>
</dbReference>
<sequence length="333" mass="34442">MNRVGAWLQNYGVVVAFVLLLLIAAVFKGETFLTAVNIRNIVNQNAAVGIIAVGMTLVIMTSGIDLSVGSALALAAAVGIKLLNSQIDSGANQATAVALALAAILATGTAIGALNGVLITFGRVAPFIATLGGLVAFRSLTKVVAEGGQITAKGDVFDGLGHLGIPIPGTQMPNGQPVEVTWGIVLFAVVALAIGFLVRRTAFGRHVVAVGANERAAVYSGINPRAVRLRVYTLMGLCVGLAAIVQGMRFNSVASQQTGVFYELYAIAAVVIGGTRLSGGKGRVWGTVVGVMILAVITNLLILMNVPSEWQDFVQGVIILIAVLIQRGQSDRT</sequence>
<dbReference type="InterPro" id="IPR001851">
    <property type="entry name" value="ABC_transp_permease"/>
</dbReference>
<dbReference type="PANTHER" id="PTHR32196:SF72">
    <property type="entry name" value="RIBOSE IMPORT PERMEASE PROTEIN RBSC"/>
    <property type="match status" value="1"/>
</dbReference>
<protein>
    <submittedName>
        <fullName evidence="7">Ribose ABC transporter permease</fullName>
    </submittedName>
</protein>
<reference evidence="7" key="1">
    <citation type="journal article" name="DNA Res.">
        <title>The physiological potential of anammox bacteria as revealed by their core genome structure.</title>
        <authorList>
            <person name="Okubo T."/>
            <person name="Toyoda A."/>
            <person name="Fukuhara K."/>
            <person name="Uchiyama I."/>
            <person name="Harigaya Y."/>
            <person name="Kuroiwa M."/>
            <person name="Suzuki T."/>
            <person name="Murakami Y."/>
            <person name="Suwa Y."/>
            <person name="Takami H."/>
        </authorList>
    </citation>
    <scope>NUCLEOTIDE SEQUENCE</scope>
    <source>
        <strain evidence="7">317325-2</strain>
    </source>
</reference>
<evidence type="ECO:0000256" key="4">
    <source>
        <dbReference type="ARBA" id="ARBA00022989"/>
    </source>
</evidence>
<evidence type="ECO:0000256" key="2">
    <source>
        <dbReference type="ARBA" id="ARBA00022475"/>
    </source>
</evidence>
<feature type="transmembrane region" description="Helical" evidence="6">
    <location>
        <begin position="66"/>
        <end position="84"/>
    </location>
</feature>